<dbReference type="UniPathway" id="UPA00068">
    <property type="reaction ID" value="UER00107"/>
</dbReference>
<keyword evidence="7" id="KW-0418">Kinase</keyword>
<evidence type="ECO:0000256" key="8">
    <source>
        <dbReference type="ARBA" id="ARBA00022840"/>
    </source>
</evidence>
<keyword evidence="3" id="KW-0055">Arginine biosynthesis</keyword>
<feature type="domain" description="N-acetyltransferase" evidence="10">
    <location>
        <begin position="338"/>
        <end position="496"/>
    </location>
</feature>
<dbReference type="PROSITE" id="PS51731">
    <property type="entry name" value="GNAT_NAGS"/>
    <property type="match status" value="1"/>
</dbReference>
<proteinExistence type="predicted"/>
<dbReference type="HOGENOM" id="CLU_006384_4_1_1"/>
<evidence type="ECO:0000256" key="7">
    <source>
        <dbReference type="ARBA" id="ARBA00022777"/>
    </source>
</evidence>
<keyword evidence="8" id="KW-0067">ATP-binding</keyword>
<dbReference type="OrthoDB" id="438291at2759"/>
<dbReference type="Pfam" id="PF00696">
    <property type="entry name" value="AA_kinase"/>
    <property type="match status" value="1"/>
</dbReference>
<dbReference type="EC" id="2.7.2.8" evidence="2"/>
<dbReference type="PANTHER" id="PTHR23342:SF0">
    <property type="entry name" value="N-ACETYLGLUTAMATE SYNTHASE, MITOCHONDRIAL"/>
    <property type="match status" value="1"/>
</dbReference>
<dbReference type="FunFam" id="3.40.1160.10:FF:000046">
    <property type="entry name" value="N-acetylglutamate kinase / N-acetylglutamate synthase"/>
    <property type="match status" value="1"/>
</dbReference>
<dbReference type="GO" id="GO:0003942">
    <property type="term" value="F:N-acetyl-gamma-glutamyl-phosphate reductase activity"/>
    <property type="evidence" value="ECO:0007669"/>
    <property type="project" value="TreeGrafter"/>
</dbReference>
<keyword evidence="4" id="KW-0028">Amino-acid biosynthesis</keyword>
<accession>A0A0B4GWQ2</accession>
<dbReference type="AlphaFoldDB" id="A0A0B4GWQ2"/>
<evidence type="ECO:0000256" key="4">
    <source>
        <dbReference type="ARBA" id="ARBA00022605"/>
    </source>
</evidence>
<evidence type="ECO:0000313" key="12">
    <source>
        <dbReference type="Proteomes" id="UP000031192"/>
    </source>
</evidence>
<dbReference type="PANTHER" id="PTHR23342">
    <property type="entry name" value="N-ACETYLGLUTAMATE SYNTHASE"/>
    <property type="match status" value="1"/>
</dbReference>
<dbReference type="NCBIfam" id="TIGR00761">
    <property type="entry name" value="argB"/>
    <property type="match status" value="1"/>
</dbReference>
<evidence type="ECO:0000256" key="5">
    <source>
        <dbReference type="ARBA" id="ARBA00022679"/>
    </source>
</evidence>
<comment type="pathway">
    <text evidence="1">Amino-acid biosynthesis; L-arginine biosynthesis; N(2)-acetyl-L-ornithine from L-glutamate: step 2/4.</text>
</comment>
<evidence type="ECO:0000256" key="3">
    <source>
        <dbReference type="ARBA" id="ARBA00022571"/>
    </source>
</evidence>
<dbReference type="GO" id="GO:0003991">
    <property type="term" value="F:acetylglutamate kinase activity"/>
    <property type="evidence" value="ECO:0007669"/>
    <property type="project" value="UniProtKB-EC"/>
</dbReference>
<protein>
    <recommendedName>
        <fullName evidence="2">acetylglutamate kinase</fullName>
        <ecNumber evidence="2">2.7.2.8</ecNumber>
    </recommendedName>
</protein>
<dbReference type="CDD" id="cd04263">
    <property type="entry name" value="DUF619-NAGK-FABP"/>
    <property type="match status" value="1"/>
</dbReference>
<dbReference type="Gene3D" id="3.40.630.30">
    <property type="match status" value="1"/>
</dbReference>
<dbReference type="Gene3D" id="3.40.1160.10">
    <property type="entry name" value="Acetylglutamate kinase-like"/>
    <property type="match status" value="1"/>
</dbReference>
<keyword evidence="12" id="KW-1185">Reference proteome</keyword>
<evidence type="ECO:0000256" key="6">
    <source>
        <dbReference type="ARBA" id="ARBA00022741"/>
    </source>
</evidence>
<gene>
    <name evidence="11" type="ORF">MGU_00881</name>
</gene>
<sequence>MSFNPCRGLALRAVAKRFSNTVPKTSRPLIKRNFPNQLPNTTTFRYSSTTRNATREIVSQMLQSIGSKREAQQYLQLFTSAQTFCVLKVGGAILSEHLDQLGSQLAFLFELGLLPVIVHGAGPQLNRLLEEANVTPSFSEGIRITDTKTLNIARKLFLEENLKLTDKLDQLGVRTRSLSGIFVADFLDKEKWGYVGKIKTVNTAAIENSLKAGYIPVMTSMAESEDGTLLNVNADIAAMEIARSLHPLKIIYLSEKKGLFDGAGNKISQINLDAEYDYLMSQPWCKYGTRLKIKESKELLDTLPRSSSVAIIHPSDLHKELFTDSGAGTLIRRGDAIQKASSLSEFQDLDKIKKALVESHKSLDTEATDAEAIVDRFLEFLKVNPFTAYYDENISGLAIILPPSADKPMATIASLTITKFGWLSNLAENMWSAIKTDNPSLCWRVSEEDENLVWFFEKADGSYKHNGGVLFYYGSDYDADVLDSFSTTLPAIHTLR</sequence>
<name>A0A0B4GWQ2_METGA</name>
<evidence type="ECO:0000256" key="1">
    <source>
        <dbReference type="ARBA" id="ARBA00004828"/>
    </source>
</evidence>
<dbReference type="GO" id="GO:0005759">
    <property type="term" value="C:mitochondrial matrix"/>
    <property type="evidence" value="ECO:0007669"/>
    <property type="project" value="TreeGrafter"/>
</dbReference>
<dbReference type="InterPro" id="IPR004662">
    <property type="entry name" value="AcgluKinase_fam"/>
</dbReference>
<dbReference type="InterPro" id="IPR036393">
    <property type="entry name" value="AceGlu_kinase-like_sf"/>
</dbReference>
<evidence type="ECO:0000259" key="10">
    <source>
        <dbReference type="PROSITE" id="PS51731"/>
    </source>
</evidence>
<evidence type="ECO:0000256" key="2">
    <source>
        <dbReference type="ARBA" id="ARBA00013065"/>
    </source>
</evidence>
<dbReference type="EMBL" id="AZNH01000002">
    <property type="protein sequence ID" value="KID91970.1"/>
    <property type="molecule type" value="Genomic_DNA"/>
</dbReference>
<keyword evidence="5" id="KW-0808">Transferase</keyword>
<evidence type="ECO:0000313" key="11">
    <source>
        <dbReference type="EMBL" id="KID91970.1"/>
    </source>
</evidence>
<organism evidence="11 12">
    <name type="scientific">Metarhizium guizhouense (strain ARSEF 977)</name>
    <dbReference type="NCBI Taxonomy" id="1276136"/>
    <lineage>
        <taxon>Eukaryota</taxon>
        <taxon>Fungi</taxon>
        <taxon>Dikarya</taxon>
        <taxon>Ascomycota</taxon>
        <taxon>Pezizomycotina</taxon>
        <taxon>Sordariomycetes</taxon>
        <taxon>Hypocreomycetidae</taxon>
        <taxon>Hypocreales</taxon>
        <taxon>Clavicipitaceae</taxon>
        <taxon>Metarhizium</taxon>
    </lineage>
</organism>
<dbReference type="CDD" id="cd04252">
    <property type="entry name" value="AAK_NAGK-fArgBP"/>
    <property type="match status" value="1"/>
</dbReference>
<dbReference type="InterPro" id="IPR001048">
    <property type="entry name" value="Asp/Glu/Uridylate_kinase"/>
</dbReference>
<comment type="caution">
    <text evidence="11">The sequence shown here is derived from an EMBL/GenBank/DDBJ whole genome shotgun (WGS) entry which is preliminary data.</text>
</comment>
<dbReference type="InterPro" id="IPR011242">
    <property type="entry name" value="ArgB_GNAT"/>
</dbReference>
<keyword evidence="6" id="KW-0547">Nucleotide-binding</keyword>
<dbReference type="InterPro" id="IPR041734">
    <property type="entry name" value="NAGK-fArgBP"/>
</dbReference>
<dbReference type="SUPFAM" id="SSF53633">
    <property type="entry name" value="Carbamate kinase-like"/>
    <property type="match status" value="1"/>
</dbReference>
<dbReference type="Proteomes" id="UP000031192">
    <property type="component" value="Unassembled WGS sequence"/>
</dbReference>
<reference evidence="11 12" key="1">
    <citation type="journal article" date="2014" name="Proc. Natl. Acad. Sci. U.S.A.">
        <title>Trajectory and genomic determinants of fungal-pathogen speciation and host adaptation.</title>
        <authorList>
            <person name="Hu X."/>
            <person name="Xiao G."/>
            <person name="Zheng P."/>
            <person name="Shang Y."/>
            <person name="Su Y."/>
            <person name="Zhang X."/>
            <person name="Liu X."/>
            <person name="Zhan S."/>
            <person name="St Leger R.J."/>
            <person name="Wang C."/>
        </authorList>
    </citation>
    <scope>NUCLEOTIDE SEQUENCE [LARGE SCALE GENOMIC DNA]</scope>
    <source>
        <strain evidence="11 12">ARSEF 977</strain>
    </source>
</reference>
<dbReference type="PIRSF" id="PIRSF036441">
    <property type="entry name" value="NAGK_DUF619"/>
    <property type="match status" value="1"/>
</dbReference>
<dbReference type="InterPro" id="IPR006855">
    <property type="entry name" value="Vertebrate-like_GNAT_dom"/>
</dbReference>
<dbReference type="GO" id="GO:0005524">
    <property type="term" value="F:ATP binding"/>
    <property type="evidence" value="ECO:0007669"/>
    <property type="project" value="UniProtKB-KW"/>
</dbReference>
<dbReference type="GO" id="GO:0006526">
    <property type="term" value="P:L-arginine biosynthetic process"/>
    <property type="evidence" value="ECO:0007669"/>
    <property type="project" value="UniProtKB-UniPathway"/>
</dbReference>
<evidence type="ECO:0000256" key="9">
    <source>
        <dbReference type="ARBA" id="ARBA00048141"/>
    </source>
</evidence>
<dbReference type="Pfam" id="PF04768">
    <property type="entry name" value="NAT"/>
    <property type="match status" value="1"/>
</dbReference>
<comment type="catalytic activity">
    <reaction evidence="9">
        <text>N-acetyl-L-glutamate + ATP = N-acetyl-L-glutamyl 5-phosphate + ADP</text>
        <dbReference type="Rhea" id="RHEA:14629"/>
        <dbReference type="ChEBI" id="CHEBI:30616"/>
        <dbReference type="ChEBI" id="CHEBI:44337"/>
        <dbReference type="ChEBI" id="CHEBI:57936"/>
        <dbReference type="ChEBI" id="CHEBI:456216"/>
        <dbReference type="EC" id="2.7.2.8"/>
    </reaction>
</comment>